<dbReference type="GO" id="GO:0046872">
    <property type="term" value="F:metal ion binding"/>
    <property type="evidence" value="ECO:0007669"/>
    <property type="project" value="UniProtKB-KW"/>
</dbReference>
<keyword evidence="8" id="KW-0238">DNA-binding</keyword>
<evidence type="ECO:0000256" key="7">
    <source>
        <dbReference type="ARBA" id="ARBA00023029"/>
    </source>
</evidence>
<reference evidence="12 13" key="1">
    <citation type="journal article" date="2018" name="BMC Genomics">
        <title>Genomic comparison of Trypanosoma conorhini and Trypanosoma rangeli to Trypanosoma cruzi strains of high and low virulence.</title>
        <authorList>
            <person name="Bradwell K.R."/>
            <person name="Koparde V.N."/>
            <person name="Matveyev A.V."/>
            <person name="Serrano M.G."/>
            <person name="Alves J.M."/>
            <person name="Parikh H."/>
            <person name="Huang B."/>
            <person name="Lee V."/>
            <person name="Espinosa-Alvarez O."/>
            <person name="Ortiz P.A."/>
            <person name="Costa-Martins A.G."/>
            <person name="Teixeira M.M."/>
            <person name="Buck G.A."/>
        </authorList>
    </citation>
    <scope>NUCLEOTIDE SEQUENCE [LARGE SCALE GENOMIC DNA]</scope>
    <source>
        <strain evidence="12 13">AM80</strain>
    </source>
</reference>
<keyword evidence="13" id="KW-1185">Reference proteome</keyword>
<dbReference type="PANTHER" id="PTHR10848">
    <property type="entry name" value="MEIOTIC RECOMBINATION PROTEIN SPO11"/>
    <property type="match status" value="1"/>
</dbReference>
<dbReference type="GO" id="GO:0000706">
    <property type="term" value="P:meiotic DNA double-strand break processing"/>
    <property type="evidence" value="ECO:0007669"/>
    <property type="project" value="TreeGrafter"/>
</dbReference>
<evidence type="ECO:0000256" key="4">
    <source>
        <dbReference type="ARBA" id="ARBA00012895"/>
    </source>
</evidence>
<keyword evidence="7" id="KW-0799">Topoisomerase</keyword>
<comment type="caution">
    <text evidence="12">The sequence shown here is derived from an EMBL/GenBank/DDBJ whole genome shotgun (WGS) entry which is preliminary data.</text>
</comment>
<accession>A0A3R7LIJ3</accession>
<keyword evidence="5" id="KW-0479">Metal-binding</keyword>
<dbReference type="GO" id="GO:0042138">
    <property type="term" value="P:meiotic DNA double-strand break formation"/>
    <property type="evidence" value="ECO:0007669"/>
    <property type="project" value="TreeGrafter"/>
</dbReference>
<gene>
    <name evidence="12" type="ORF">TraAM80_09064</name>
</gene>
<evidence type="ECO:0000313" key="13">
    <source>
        <dbReference type="Proteomes" id="UP000283634"/>
    </source>
</evidence>
<comment type="cofactor">
    <cofactor evidence="2">
        <name>Mg(2+)</name>
        <dbReference type="ChEBI" id="CHEBI:18420"/>
    </cofactor>
</comment>
<evidence type="ECO:0000256" key="8">
    <source>
        <dbReference type="ARBA" id="ARBA00023125"/>
    </source>
</evidence>
<dbReference type="SUPFAM" id="SSF56726">
    <property type="entry name" value="DNA topoisomerase IV, alpha subunit"/>
    <property type="match status" value="1"/>
</dbReference>
<dbReference type="GO" id="GO:0003918">
    <property type="term" value="F:DNA topoisomerase type II (double strand cut, ATP-hydrolyzing) activity"/>
    <property type="evidence" value="ECO:0007669"/>
    <property type="project" value="UniProtKB-EC"/>
</dbReference>
<feature type="domain" description="Spo11/DNA topoisomerase VI subunit A N-terminal" evidence="10">
    <location>
        <begin position="71"/>
        <end position="127"/>
    </location>
</feature>
<evidence type="ECO:0000256" key="2">
    <source>
        <dbReference type="ARBA" id="ARBA00001946"/>
    </source>
</evidence>
<evidence type="ECO:0000256" key="3">
    <source>
        <dbReference type="ARBA" id="ARBA00006559"/>
    </source>
</evidence>
<organism evidence="12 13">
    <name type="scientific">Trypanosoma rangeli</name>
    <dbReference type="NCBI Taxonomy" id="5698"/>
    <lineage>
        <taxon>Eukaryota</taxon>
        <taxon>Discoba</taxon>
        <taxon>Euglenozoa</taxon>
        <taxon>Kinetoplastea</taxon>
        <taxon>Metakinetoplastina</taxon>
        <taxon>Trypanosomatida</taxon>
        <taxon>Trypanosomatidae</taxon>
        <taxon>Trypanosoma</taxon>
        <taxon>Herpetosoma</taxon>
    </lineage>
</organism>
<dbReference type="GeneID" id="40332997"/>
<comment type="similarity">
    <text evidence="3">Belongs to the TOP6A family.</text>
</comment>
<dbReference type="GO" id="GO:0005524">
    <property type="term" value="F:ATP binding"/>
    <property type="evidence" value="ECO:0007669"/>
    <property type="project" value="InterPro"/>
</dbReference>
<evidence type="ECO:0000256" key="9">
    <source>
        <dbReference type="ARBA" id="ARBA00023235"/>
    </source>
</evidence>
<proteinExistence type="inferred from homology"/>
<dbReference type="InterPro" id="IPR036078">
    <property type="entry name" value="Spo11/TopoVI_A_sf"/>
</dbReference>
<dbReference type="OMA" id="LCTKGYP"/>
<evidence type="ECO:0000259" key="10">
    <source>
        <dbReference type="Pfam" id="PF04406"/>
    </source>
</evidence>
<dbReference type="GO" id="GO:0000228">
    <property type="term" value="C:nuclear chromosome"/>
    <property type="evidence" value="ECO:0007669"/>
    <property type="project" value="TreeGrafter"/>
</dbReference>
<dbReference type="InterPro" id="IPR002815">
    <property type="entry name" value="Spo11/TopoVI_A"/>
</dbReference>
<dbReference type="OrthoDB" id="5377392at2759"/>
<dbReference type="AlphaFoldDB" id="A0A3R7LIJ3"/>
<dbReference type="InterPro" id="IPR036388">
    <property type="entry name" value="WH-like_DNA-bd_sf"/>
</dbReference>
<dbReference type="PANTHER" id="PTHR10848:SF0">
    <property type="entry name" value="MEIOTIC RECOMBINATION PROTEIN SPO11"/>
    <property type="match status" value="1"/>
</dbReference>
<dbReference type="Proteomes" id="UP000283634">
    <property type="component" value="Unassembled WGS sequence"/>
</dbReference>
<dbReference type="InterPro" id="IPR013049">
    <property type="entry name" value="Spo11/TopoVI_A_N"/>
</dbReference>
<dbReference type="Gene3D" id="1.10.10.10">
    <property type="entry name" value="Winged helix-like DNA-binding domain superfamily/Winged helix DNA-binding domain"/>
    <property type="match status" value="1"/>
</dbReference>
<dbReference type="GO" id="GO:0007131">
    <property type="term" value="P:reciprocal meiotic recombination"/>
    <property type="evidence" value="ECO:0007669"/>
    <property type="project" value="TreeGrafter"/>
</dbReference>
<keyword evidence="6" id="KW-0460">Magnesium</keyword>
<sequence length="461" mass="49911">MLGDEEVIATAEAVVDAYLVGLLYPPTTAATKASSQASHLRYVLCGACMEKAPQLHVLKGASAEKPLNVLRRSAQVLYVLSCVVDMVHQGLTCTERDVYYRNTPLFPNGQRDVHVSIEHLCRWMNSARPLNVHTASKGVDTPVGVRQRCYTREGLRINASGKSILVGYISFDIPRSSTFSVFAAHPTQLTEGGIPQSQGDLAQTAIASMGTVVVDGTRQASGIIVDMAVGVRGCHFRGAGGPGSLPAAVVLVEKESTLRTLVEAEGVLGLGAPLSRCVFLCSKGYPCRASRLLLRRLHCELPKLPIFVLVDGDPHGMRIALTFLGLFGEDAAARRRRRRRPLPQHQQGTCVSANFLSALLPARWIGVRPSTLPHQTTGRAPLTSLDRRVLLHLIERVVEALSLLEDDKGDAGDVSLIRGSLTDLLREAEWMKEKSLKCALQAWPGGLSRLLCASPELGRLV</sequence>
<dbReference type="Pfam" id="PF21180">
    <property type="entry name" value="TOP6A-Spo11_Toprim"/>
    <property type="match status" value="1"/>
</dbReference>
<comment type="catalytic activity">
    <reaction evidence="1">
        <text>ATP-dependent breakage, passage and rejoining of double-stranded DNA.</text>
        <dbReference type="EC" id="5.6.2.2"/>
    </reaction>
</comment>
<dbReference type="EMBL" id="MKGL01000511">
    <property type="protein sequence ID" value="RNE97918.1"/>
    <property type="molecule type" value="Genomic_DNA"/>
</dbReference>
<dbReference type="InterPro" id="IPR034136">
    <property type="entry name" value="TOPRIM_Topo6A/Spo11"/>
</dbReference>
<evidence type="ECO:0000256" key="5">
    <source>
        <dbReference type="ARBA" id="ARBA00022723"/>
    </source>
</evidence>
<dbReference type="Pfam" id="PF04406">
    <property type="entry name" value="TP6A_N"/>
    <property type="match status" value="1"/>
</dbReference>
<feature type="domain" description="Topoisomerase 6 subunit A/Spo11 TOPRIM" evidence="11">
    <location>
        <begin position="249"/>
        <end position="323"/>
    </location>
</feature>
<evidence type="ECO:0000259" key="11">
    <source>
        <dbReference type="Pfam" id="PF21180"/>
    </source>
</evidence>
<dbReference type="GO" id="GO:0003677">
    <property type="term" value="F:DNA binding"/>
    <property type="evidence" value="ECO:0007669"/>
    <property type="project" value="UniProtKB-KW"/>
</dbReference>
<name>A0A3R7LIJ3_TRYRA</name>
<dbReference type="EC" id="5.6.2.2" evidence="4"/>
<protein>
    <recommendedName>
        <fullName evidence="4">DNA topoisomerase (ATP-hydrolyzing)</fullName>
        <ecNumber evidence="4">5.6.2.2</ecNumber>
    </recommendedName>
</protein>
<dbReference type="RefSeq" id="XP_029234367.1">
    <property type="nucleotide sequence ID" value="XM_029385770.1"/>
</dbReference>
<keyword evidence="9" id="KW-0413">Isomerase</keyword>
<evidence type="ECO:0000313" key="12">
    <source>
        <dbReference type="EMBL" id="RNE97918.1"/>
    </source>
</evidence>
<evidence type="ECO:0000256" key="1">
    <source>
        <dbReference type="ARBA" id="ARBA00000185"/>
    </source>
</evidence>
<dbReference type="Gene3D" id="3.40.1360.10">
    <property type="match status" value="1"/>
</dbReference>
<evidence type="ECO:0000256" key="6">
    <source>
        <dbReference type="ARBA" id="ARBA00022842"/>
    </source>
</evidence>
<dbReference type="VEuPathDB" id="TriTrypDB:TRSC58_02404"/>